<dbReference type="InterPro" id="IPR006620">
    <property type="entry name" value="Pro_4_hyd_alph"/>
</dbReference>
<proteinExistence type="predicted"/>
<dbReference type="GO" id="GO:0031418">
    <property type="term" value="F:L-ascorbic acid binding"/>
    <property type="evidence" value="ECO:0007669"/>
    <property type="project" value="InterPro"/>
</dbReference>
<keyword evidence="4" id="KW-0560">Oxidoreductase</keyword>
<dbReference type="InterPro" id="IPR045054">
    <property type="entry name" value="P4HA-like"/>
</dbReference>
<dbReference type="Proteomes" id="UP000723463">
    <property type="component" value="Unassembled WGS sequence"/>
</dbReference>
<dbReference type="Gene3D" id="2.60.120.620">
    <property type="entry name" value="q2cbj1_9rhob like domain"/>
    <property type="match status" value="1"/>
</dbReference>
<evidence type="ECO:0000259" key="6">
    <source>
        <dbReference type="SMART" id="SM00702"/>
    </source>
</evidence>
<dbReference type="AlphaFoldDB" id="A0A9P6K2S4"/>
<evidence type="ECO:0000313" key="7">
    <source>
        <dbReference type="EMBL" id="KAF9544188.1"/>
    </source>
</evidence>
<dbReference type="PANTHER" id="PTHR10869">
    <property type="entry name" value="PROLYL 4-HYDROXYLASE ALPHA SUBUNIT"/>
    <property type="match status" value="1"/>
</dbReference>
<dbReference type="GO" id="GO:0005783">
    <property type="term" value="C:endoplasmic reticulum"/>
    <property type="evidence" value="ECO:0007669"/>
    <property type="project" value="TreeGrafter"/>
</dbReference>
<keyword evidence="2" id="KW-0479">Metal-binding</keyword>
<dbReference type="InterPro" id="IPR044862">
    <property type="entry name" value="Pro_4_hyd_alph_FE2OG_OXY"/>
</dbReference>
<evidence type="ECO:0000256" key="3">
    <source>
        <dbReference type="ARBA" id="ARBA00022964"/>
    </source>
</evidence>
<evidence type="ECO:0000313" key="8">
    <source>
        <dbReference type="Proteomes" id="UP000723463"/>
    </source>
</evidence>
<feature type="domain" description="Prolyl 4-hydroxylase alpha subunit" evidence="6">
    <location>
        <begin position="57"/>
        <end position="264"/>
    </location>
</feature>
<sequence>MSRKLQYQPLAQKDDTHPLRSILHPSRTEYILTQTPPVPTYLDLKPVLSKSRQSETITALTLSHVLTPQECDAMIQRTESLGYDVALVNVGGTGAGAGAGVHMPGYRDGKRCIVDDVQFAKDVWERVKAYIPPVWEGRPVVGMNERLRFLKYLPGDQFAPHMDGEYRRTDGSGDVTKITIQFYLNGGEKDGDDGLQGGETSFLSERTFGRLPGLGGMTKVEEKEVERIAVACRTGQALIFQHDLIHEGSRVVEGVKYVVRGDILYGPRPTPLR</sequence>
<dbReference type="GO" id="GO:0005506">
    <property type="term" value="F:iron ion binding"/>
    <property type="evidence" value="ECO:0007669"/>
    <property type="project" value="InterPro"/>
</dbReference>
<reference evidence="7" key="1">
    <citation type="journal article" date="2020" name="Fungal Divers.">
        <title>Resolving the Mortierellaceae phylogeny through synthesis of multi-gene phylogenetics and phylogenomics.</title>
        <authorList>
            <person name="Vandepol N."/>
            <person name="Liber J."/>
            <person name="Desiro A."/>
            <person name="Na H."/>
            <person name="Kennedy M."/>
            <person name="Barry K."/>
            <person name="Grigoriev I.V."/>
            <person name="Miller A.N."/>
            <person name="O'Donnell K."/>
            <person name="Stajich J.E."/>
            <person name="Bonito G."/>
        </authorList>
    </citation>
    <scope>NUCLEOTIDE SEQUENCE</scope>
    <source>
        <strain evidence="7">NRRL 2591</strain>
    </source>
</reference>
<dbReference type="EMBL" id="JAAAXW010000096">
    <property type="protein sequence ID" value="KAF9544188.1"/>
    <property type="molecule type" value="Genomic_DNA"/>
</dbReference>
<evidence type="ECO:0000256" key="2">
    <source>
        <dbReference type="ARBA" id="ARBA00022723"/>
    </source>
</evidence>
<keyword evidence="3" id="KW-0223">Dioxygenase</keyword>
<organism evidence="7 8">
    <name type="scientific">Mortierella hygrophila</name>
    <dbReference type="NCBI Taxonomy" id="979708"/>
    <lineage>
        <taxon>Eukaryota</taxon>
        <taxon>Fungi</taxon>
        <taxon>Fungi incertae sedis</taxon>
        <taxon>Mucoromycota</taxon>
        <taxon>Mortierellomycotina</taxon>
        <taxon>Mortierellomycetes</taxon>
        <taxon>Mortierellales</taxon>
        <taxon>Mortierellaceae</taxon>
        <taxon>Mortierella</taxon>
    </lineage>
</organism>
<protein>
    <recommendedName>
        <fullName evidence="6">Prolyl 4-hydroxylase alpha subunit domain-containing protein</fullName>
    </recommendedName>
</protein>
<evidence type="ECO:0000256" key="5">
    <source>
        <dbReference type="ARBA" id="ARBA00023004"/>
    </source>
</evidence>
<dbReference type="SMART" id="SM00702">
    <property type="entry name" value="P4Hc"/>
    <property type="match status" value="1"/>
</dbReference>
<gene>
    <name evidence="7" type="ORF">EC957_012329</name>
</gene>
<evidence type="ECO:0000256" key="4">
    <source>
        <dbReference type="ARBA" id="ARBA00023002"/>
    </source>
</evidence>
<evidence type="ECO:0000256" key="1">
    <source>
        <dbReference type="ARBA" id="ARBA00001961"/>
    </source>
</evidence>
<comment type="cofactor">
    <cofactor evidence="1">
        <name>L-ascorbate</name>
        <dbReference type="ChEBI" id="CHEBI:38290"/>
    </cofactor>
</comment>
<dbReference type="Pfam" id="PF13640">
    <property type="entry name" value="2OG-FeII_Oxy_3"/>
    <property type="match status" value="1"/>
</dbReference>
<dbReference type="GO" id="GO:0004656">
    <property type="term" value="F:procollagen-proline 4-dioxygenase activity"/>
    <property type="evidence" value="ECO:0007669"/>
    <property type="project" value="TreeGrafter"/>
</dbReference>
<accession>A0A9P6K2S4</accession>
<dbReference type="PANTHER" id="PTHR10869:SF241">
    <property type="entry name" value="FE2OG DIOXYGENASE DOMAIN-CONTAINING PROTEIN"/>
    <property type="match status" value="1"/>
</dbReference>
<keyword evidence="8" id="KW-1185">Reference proteome</keyword>
<name>A0A9P6K2S4_9FUNG</name>
<comment type="caution">
    <text evidence="7">The sequence shown here is derived from an EMBL/GenBank/DDBJ whole genome shotgun (WGS) entry which is preliminary data.</text>
</comment>
<keyword evidence="5" id="KW-0408">Iron</keyword>